<dbReference type="GO" id="GO:0003723">
    <property type="term" value="F:RNA binding"/>
    <property type="evidence" value="ECO:0007669"/>
    <property type="project" value="UniProtKB-UniRule"/>
</dbReference>
<dbReference type="PROSITE" id="PS01317">
    <property type="entry name" value="SSRP"/>
    <property type="match status" value="1"/>
</dbReference>
<evidence type="ECO:0000256" key="3">
    <source>
        <dbReference type="HAMAP-Rule" id="MF_00023"/>
    </source>
</evidence>
<gene>
    <name evidence="3 4" type="primary">smpB</name>
    <name evidence="4" type="ORF">IAA22_08070</name>
</gene>
<dbReference type="GO" id="GO:0070929">
    <property type="term" value="P:trans-translation"/>
    <property type="evidence" value="ECO:0007669"/>
    <property type="project" value="UniProtKB-UniRule"/>
</dbReference>
<dbReference type="SUPFAM" id="SSF74982">
    <property type="entry name" value="Small protein B (SmpB)"/>
    <property type="match status" value="1"/>
</dbReference>
<dbReference type="CDD" id="cd09294">
    <property type="entry name" value="SmpB"/>
    <property type="match status" value="1"/>
</dbReference>
<keyword evidence="2 3" id="KW-0694">RNA-binding</keyword>
<dbReference type="PANTHER" id="PTHR30308:SF2">
    <property type="entry name" value="SSRA-BINDING PROTEIN"/>
    <property type="match status" value="1"/>
</dbReference>
<comment type="function">
    <text evidence="3">Required for rescue of stalled ribosomes mediated by trans-translation. Binds to transfer-messenger RNA (tmRNA), required for stable association of tmRNA with ribosomes. tmRNA and SmpB together mimic tRNA shape, replacing the anticodon stem-loop with SmpB. tmRNA is encoded by the ssrA gene; the 2 termini fold to resemble tRNA(Ala) and it encodes a 'tag peptide', a short internal open reading frame. During trans-translation Ala-aminoacylated tmRNA acts like a tRNA, entering the A-site of stalled ribosomes, displacing the stalled mRNA. The ribosome then switches to translate the ORF on the tmRNA; the nascent peptide is terminated with the 'tag peptide' encoded by the tmRNA and targeted for degradation. The ribosome is freed to recommence translation, which seems to be the essential function of trans-translation.</text>
</comment>
<name>A0A9D2DL55_9ACTN</name>
<evidence type="ECO:0000256" key="1">
    <source>
        <dbReference type="ARBA" id="ARBA00022490"/>
    </source>
</evidence>
<dbReference type="PANTHER" id="PTHR30308">
    <property type="entry name" value="TMRNA-BINDING COMPONENT OF TRANS-TRANSLATION TAGGING COMPLEX"/>
    <property type="match status" value="1"/>
</dbReference>
<dbReference type="GO" id="GO:0005829">
    <property type="term" value="C:cytosol"/>
    <property type="evidence" value="ECO:0007669"/>
    <property type="project" value="TreeGrafter"/>
</dbReference>
<protein>
    <recommendedName>
        <fullName evidence="3">SsrA-binding protein</fullName>
    </recommendedName>
    <alternativeName>
        <fullName evidence="3">Small protein B</fullName>
    </alternativeName>
</protein>
<evidence type="ECO:0000256" key="2">
    <source>
        <dbReference type="ARBA" id="ARBA00022884"/>
    </source>
</evidence>
<sequence length="172" mass="19875">MAKSKVVRQAASAKAAQQKGPGKRTIAKNRSARHEYFIEETFEAGIELTGTEVKSLRERACQITDAFCLIRGRETWLHGVHIHPYSNGGVWNVDPDRKRRLLLHRRQIDYLDGKLRQKGLALVPLEIYFDEHNRVKLAIGLARGKKLYDKRDDMARRDSDREIARALKERSR</sequence>
<reference evidence="4" key="1">
    <citation type="journal article" date="2021" name="PeerJ">
        <title>Extensive microbial diversity within the chicken gut microbiome revealed by metagenomics and culture.</title>
        <authorList>
            <person name="Gilroy R."/>
            <person name="Ravi A."/>
            <person name="Getino M."/>
            <person name="Pursley I."/>
            <person name="Horton D.L."/>
            <person name="Alikhan N.F."/>
            <person name="Baker D."/>
            <person name="Gharbi K."/>
            <person name="Hall N."/>
            <person name="Watson M."/>
            <person name="Adriaenssens E.M."/>
            <person name="Foster-Nyarko E."/>
            <person name="Jarju S."/>
            <person name="Secka A."/>
            <person name="Antonio M."/>
            <person name="Oren A."/>
            <person name="Chaudhuri R.R."/>
            <person name="La Ragione R."/>
            <person name="Hildebrand F."/>
            <person name="Pallen M.J."/>
        </authorList>
    </citation>
    <scope>NUCLEOTIDE SEQUENCE</scope>
    <source>
        <strain evidence="4">ChiHecolR3B27-1887</strain>
    </source>
</reference>
<dbReference type="Proteomes" id="UP000824029">
    <property type="component" value="Unassembled WGS sequence"/>
</dbReference>
<dbReference type="NCBIfam" id="NF003843">
    <property type="entry name" value="PRK05422.1"/>
    <property type="match status" value="1"/>
</dbReference>
<evidence type="ECO:0000313" key="4">
    <source>
        <dbReference type="EMBL" id="HIZ19046.1"/>
    </source>
</evidence>
<dbReference type="InterPro" id="IPR023620">
    <property type="entry name" value="SmpB"/>
</dbReference>
<accession>A0A9D2DL55</accession>
<dbReference type="InterPro" id="IPR020081">
    <property type="entry name" value="SsrA-bd_prot_CS"/>
</dbReference>
<dbReference type="EMBL" id="DXBZ01000162">
    <property type="protein sequence ID" value="HIZ19046.1"/>
    <property type="molecule type" value="Genomic_DNA"/>
</dbReference>
<comment type="similarity">
    <text evidence="3">Belongs to the SmpB family.</text>
</comment>
<keyword evidence="1 3" id="KW-0963">Cytoplasm</keyword>
<reference evidence="4" key="2">
    <citation type="submission" date="2021-04" db="EMBL/GenBank/DDBJ databases">
        <authorList>
            <person name="Gilroy R."/>
        </authorList>
    </citation>
    <scope>NUCLEOTIDE SEQUENCE</scope>
    <source>
        <strain evidence="4">ChiHecolR3B27-1887</strain>
    </source>
</reference>
<organism evidence="4 5">
    <name type="scientific">Candidatus Olsenella stercoravium</name>
    <dbReference type="NCBI Taxonomy" id="2838713"/>
    <lineage>
        <taxon>Bacteria</taxon>
        <taxon>Bacillati</taxon>
        <taxon>Actinomycetota</taxon>
        <taxon>Coriobacteriia</taxon>
        <taxon>Coriobacteriales</taxon>
        <taxon>Atopobiaceae</taxon>
        <taxon>Olsenella</taxon>
    </lineage>
</organism>
<dbReference type="NCBIfam" id="TIGR00086">
    <property type="entry name" value="smpB"/>
    <property type="match status" value="1"/>
</dbReference>
<evidence type="ECO:0000313" key="5">
    <source>
        <dbReference type="Proteomes" id="UP000824029"/>
    </source>
</evidence>
<dbReference type="GO" id="GO:0070930">
    <property type="term" value="P:trans-translation-dependent protein tagging"/>
    <property type="evidence" value="ECO:0007669"/>
    <property type="project" value="TreeGrafter"/>
</dbReference>
<dbReference type="Gene3D" id="2.40.280.10">
    <property type="match status" value="1"/>
</dbReference>
<dbReference type="AlphaFoldDB" id="A0A9D2DL55"/>
<proteinExistence type="inferred from homology"/>
<comment type="subcellular location">
    <subcellularLocation>
        <location evidence="3">Cytoplasm</location>
    </subcellularLocation>
    <text evidence="3">The tmRNA-SmpB complex associates with stalled 70S ribosomes.</text>
</comment>
<dbReference type="Pfam" id="PF01668">
    <property type="entry name" value="SmpB"/>
    <property type="match status" value="1"/>
</dbReference>
<dbReference type="HAMAP" id="MF_00023">
    <property type="entry name" value="SmpB"/>
    <property type="match status" value="1"/>
</dbReference>
<dbReference type="InterPro" id="IPR000037">
    <property type="entry name" value="SsrA-bd_prot"/>
</dbReference>
<comment type="caution">
    <text evidence="4">The sequence shown here is derived from an EMBL/GenBank/DDBJ whole genome shotgun (WGS) entry which is preliminary data.</text>
</comment>